<dbReference type="InterPro" id="IPR055092">
    <property type="entry name" value="GalA_N"/>
</dbReference>
<dbReference type="InterPro" id="IPR002252">
    <property type="entry name" value="Glyco_hydro_36"/>
</dbReference>
<dbReference type="PANTHER" id="PTHR43053:SF3">
    <property type="entry name" value="ALPHA-GALACTOSIDASE C-RELATED"/>
    <property type="match status" value="1"/>
</dbReference>
<dbReference type="GO" id="GO:0016052">
    <property type="term" value="P:carbohydrate catabolic process"/>
    <property type="evidence" value="ECO:0007669"/>
    <property type="project" value="InterPro"/>
</dbReference>
<dbReference type="PANTHER" id="PTHR43053">
    <property type="entry name" value="GLYCOSIDASE FAMILY 31"/>
    <property type="match status" value="1"/>
</dbReference>
<name>A0A7Z7LEF8_9BACT</name>
<dbReference type="RefSeq" id="WP_169698813.1">
    <property type="nucleotide sequence ID" value="NZ_LS974202.1"/>
</dbReference>
<dbReference type="Pfam" id="PF22676">
    <property type="entry name" value="GalA_N"/>
    <property type="match status" value="1"/>
</dbReference>
<feature type="domain" description="Alpha-galactosidase N-terminal" evidence="3">
    <location>
        <begin position="55"/>
        <end position="179"/>
    </location>
</feature>
<evidence type="ECO:0000256" key="2">
    <source>
        <dbReference type="ARBA" id="ARBA00023295"/>
    </source>
</evidence>
<sequence length="610" mass="69522">MLKIKIPGIESIFPGEKTEFTLKHGDIEVAYSLSGSAGETALKTVLRNTGTSSVKIGAMKLLTIEEVNEPIYYNNWQSWFPFKAYWEQPVVKPFVQFADSTGSSLFSATPIPGLLRNDVRPSDYFVATDELVAGFLSCSITHPYFTWNDKEYYIDVWIELFNKAIGAGEEIEIEELLILHGRYLWEMLEAYAERIKEYNGVSFKEFNGIGWCSWYNYFTEIDFKELERNVALLKEIREREAIPYCLVQLDDGYQKDIGDWLETNEKFPSLDEIASMIKEGGFTAGLWLAPFSVSETSEIFSNHKDWLVRGLDGKPKLAYRNWQKNIYALDVTHPEAAEHLYKTMRRLREAGFDYIKIDFLFAGAIPGERLDPSRTPVQAYRTGLKIIREALGSDCFILGCGAPLLPSVGFVDGMRIGADTAPSWRADVMDIGIPSAKLSIRNAFTRSFMHRRLWLNDPDTIILRDCELTTDEKRTFALSVGLLDGMILTSDDMSLVSREGISLLKEALELTGGKPRVFLDGMNGVFAACTKAARKYNVTAFVNLTDTPRHGIKIKDYYREWSGVTPSVTEADLLPRKIWLERVETRARELEKIVEIREDGRQFNYYTEKE</sequence>
<dbReference type="AlphaFoldDB" id="A0A7Z7LEF8"/>
<dbReference type="InterPro" id="IPR011013">
    <property type="entry name" value="Gal_mutarotase_sf_dom"/>
</dbReference>
<dbReference type="EMBL" id="LS974202">
    <property type="protein sequence ID" value="SSC12499.1"/>
    <property type="molecule type" value="Genomic_DNA"/>
</dbReference>
<keyword evidence="2" id="KW-0326">Glycosidase</keyword>
<evidence type="ECO:0000256" key="1">
    <source>
        <dbReference type="ARBA" id="ARBA00022801"/>
    </source>
</evidence>
<dbReference type="SUPFAM" id="SSF51445">
    <property type="entry name" value="(Trans)glycosidases"/>
    <property type="match status" value="1"/>
</dbReference>
<dbReference type="Proteomes" id="UP000250796">
    <property type="component" value="Chromosome MESINF"/>
</dbReference>
<protein>
    <submittedName>
        <fullName evidence="4">Alpha-galactosidase</fullName>
    </submittedName>
</protein>
<reference evidence="4 5" key="1">
    <citation type="submission" date="2017-01" db="EMBL/GenBank/DDBJ databases">
        <authorList>
            <person name="Erauso G."/>
        </authorList>
    </citation>
    <scope>NUCLEOTIDE SEQUENCE [LARGE SCALE GENOMIC DNA]</scope>
    <source>
        <strain evidence="4">MESINF1</strain>
    </source>
</reference>
<dbReference type="GO" id="GO:0004557">
    <property type="term" value="F:alpha-galactosidase activity"/>
    <property type="evidence" value="ECO:0007669"/>
    <property type="project" value="InterPro"/>
</dbReference>
<gene>
    <name evidence="4" type="primary">GalA</name>
    <name evidence="4" type="ORF">MESINF_1050</name>
</gene>
<dbReference type="KEGG" id="minf:MESINF_1050"/>
<evidence type="ECO:0000259" key="3">
    <source>
        <dbReference type="Pfam" id="PF22676"/>
    </source>
</evidence>
<accession>A0A7Z7LEF8</accession>
<dbReference type="CDD" id="cd14791">
    <property type="entry name" value="GH36"/>
    <property type="match status" value="1"/>
</dbReference>
<proteinExistence type="predicted"/>
<dbReference type="SUPFAM" id="SSF74650">
    <property type="entry name" value="Galactose mutarotase-like"/>
    <property type="match status" value="1"/>
</dbReference>
<dbReference type="GO" id="GO:0030246">
    <property type="term" value="F:carbohydrate binding"/>
    <property type="evidence" value="ECO:0007669"/>
    <property type="project" value="InterPro"/>
</dbReference>
<keyword evidence="5" id="KW-1185">Reference proteome</keyword>
<dbReference type="Pfam" id="PF02065">
    <property type="entry name" value="Melibiase"/>
    <property type="match status" value="1"/>
</dbReference>
<evidence type="ECO:0000313" key="4">
    <source>
        <dbReference type="EMBL" id="SSC12499.1"/>
    </source>
</evidence>
<evidence type="ECO:0000313" key="5">
    <source>
        <dbReference type="Proteomes" id="UP000250796"/>
    </source>
</evidence>
<keyword evidence="1" id="KW-0378">Hydrolase</keyword>
<dbReference type="InterPro" id="IPR017853">
    <property type="entry name" value="GH"/>
</dbReference>
<organism evidence="4 5">
    <name type="scientific">Mesotoga infera</name>
    <dbReference type="NCBI Taxonomy" id="1236046"/>
    <lineage>
        <taxon>Bacteria</taxon>
        <taxon>Thermotogati</taxon>
        <taxon>Thermotogota</taxon>
        <taxon>Thermotogae</taxon>
        <taxon>Kosmotogales</taxon>
        <taxon>Kosmotogaceae</taxon>
        <taxon>Mesotoga</taxon>
    </lineage>
</organism>
<dbReference type="InterPro" id="IPR013785">
    <property type="entry name" value="Aldolase_TIM"/>
</dbReference>
<dbReference type="InterPro" id="IPR050985">
    <property type="entry name" value="Alpha-glycosidase_related"/>
</dbReference>
<dbReference type="Gene3D" id="3.20.20.70">
    <property type="entry name" value="Aldolase class I"/>
    <property type="match status" value="1"/>
</dbReference>